<dbReference type="InterPro" id="IPR008927">
    <property type="entry name" value="6-PGluconate_DH-like_C_sf"/>
</dbReference>
<dbReference type="SUPFAM" id="SSF51735">
    <property type="entry name" value="NAD(P)-binding Rossmann-fold domains"/>
    <property type="match status" value="1"/>
</dbReference>
<dbReference type="Proteomes" id="UP001165074">
    <property type="component" value="Unassembled WGS sequence"/>
</dbReference>
<evidence type="ECO:0008006" key="5">
    <source>
        <dbReference type="Google" id="ProtNLM"/>
    </source>
</evidence>
<accession>A0A9W6VUP7</accession>
<reference evidence="3" key="1">
    <citation type="submission" date="2023-03" db="EMBL/GenBank/DDBJ databases">
        <title>Actinoallomurus iriomotensis NBRC 103684.</title>
        <authorList>
            <person name="Ichikawa N."/>
            <person name="Sato H."/>
            <person name="Tonouchi N."/>
        </authorList>
    </citation>
    <scope>NUCLEOTIDE SEQUENCE</scope>
    <source>
        <strain evidence="3">NBRC 103684</strain>
    </source>
</reference>
<dbReference type="InterPro" id="IPR029154">
    <property type="entry name" value="HIBADH-like_NADP-bd"/>
</dbReference>
<evidence type="ECO:0000259" key="2">
    <source>
        <dbReference type="Pfam" id="PF14833"/>
    </source>
</evidence>
<feature type="domain" description="6-phosphogluconate dehydrogenase NADP-binding" evidence="1">
    <location>
        <begin position="3"/>
        <end position="74"/>
    </location>
</feature>
<comment type="caution">
    <text evidence="3">The sequence shown here is derived from an EMBL/GenBank/DDBJ whole genome shotgun (WGS) entry which is preliminary data.</text>
</comment>
<proteinExistence type="predicted"/>
<dbReference type="EMBL" id="BSTK01000005">
    <property type="protein sequence ID" value="GLY85838.1"/>
    <property type="molecule type" value="Genomic_DNA"/>
</dbReference>
<dbReference type="Pfam" id="PF03446">
    <property type="entry name" value="NAD_binding_2"/>
    <property type="match status" value="1"/>
</dbReference>
<gene>
    <name evidence="3" type="ORF">Airi02_037670</name>
</gene>
<dbReference type="AlphaFoldDB" id="A0A9W6VUP7"/>
<dbReference type="Gene3D" id="1.10.1040.10">
    <property type="entry name" value="N-(1-d-carboxylethyl)-l-norvaline Dehydrogenase, domain 2"/>
    <property type="match status" value="1"/>
</dbReference>
<organism evidence="3 4">
    <name type="scientific">Actinoallomurus iriomotensis</name>
    <dbReference type="NCBI Taxonomy" id="478107"/>
    <lineage>
        <taxon>Bacteria</taxon>
        <taxon>Bacillati</taxon>
        <taxon>Actinomycetota</taxon>
        <taxon>Actinomycetes</taxon>
        <taxon>Streptosporangiales</taxon>
        <taxon>Thermomonosporaceae</taxon>
        <taxon>Actinoallomurus</taxon>
    </lineage>
</organism>
<dbReference type="InterPro" id="IPR036291">
    <property type="entry name" value="NAD(P)-bd_dom_sf"/>
</dbReference>
<dbReference type="GO" id="GO:0050661">
    <property type="term" value="F:NADP binding"/>
    <property type="evidence" value="ECO:0007669"/>
    <property type="project" value="InterPro"/>
</dbReference>
<dbReference type="InterPro" id="IPR013328">
    <property type="entry name" value="6PGD_dom2"/>
</dbReference>
<dbReference type="PANTHER" id="PTHR43060">
    <property type="entry name" value="3-HYDROXYISOBUTYRATE DEHYDROGENASE-LIKE 1, MITOCHONDRIAL-RELATED"/>
    <property type="match status" value="1"/>
</dbReference>
<evidence type="ECO:0000259" key="1">
    <source>
        <dbReference type="Pfam" id="PF03446"/>
    </source>
</evidence>
<dbReference type="Pfam" id="PF14833">
    <property type="entry name" value="NAD_binding_11"/>
    <property type="match status" value="1"/>
</dbReference>
<feature type="domain" description="3-hydroxyisobutyrate dehydrogenase-like NAD-binding" evidence="2">
    <location>
        <begin position="85"/>
        <end position="194"/>
    </location>
</feature>
<sequence length="219" mass="23251">MRLRPGAVWIDMTSNDPAATTPVRERVLARGADVLEAPVGGGVEAARTGTLRIFAGGEEAVFARCRPILEILADPAQIVRVGGHGAGHTAKLLVNLLWFGQAVATAEALLLGASAGLDLGTLRRVLAGSAAGSEFIRRDLTALFAGDYLTSFGLDRCLEELTAVTGLARAHGVPFALSDLVEDTYRRALDRFGPVDGELLAVALLEERAGRRLRHPYEN</sequence>
<evidence type="ECO:0000313" key="4">
    <source>
        <dbReference type="Proteomes" id="UP001165074"/>
    </source>
</evidence>
<dbReference type="GO" id="GO:0051287">
    <property type="term" value="F:NAD binding"/>
    <property type="evidence" value="ECO:0007669"/>
    <property type="project" value="InterPro"/>
</dbReference>
<dbReference type="Gene3D" id="3.40.50.720">
    <property type="entry name" value="NAD(P)-binding Rossmann-like Domain"/>
    <property type="match status" value="1"/>
</dbReference>
<name>A0A9W6VUP7_9ACTN</name>
<dbReference type="PANTHER" id="PTHR43060:SF15">
    <property type="entry name" value="3-HYDROXYISOBUTYRATE DEHYDROGENASE-LIKE 1, MITOCHONDRIAL-RELATED"/>
    <property type="match status" value="1"/>
</dbReference>
<evidence type="ECO:0000313" key="3">
    <source>
        <dbReference type="EMBL" id="GLY85838.1"/>
    </source>
</evidence>
<dbReference type="InterPro" id="IPR006115">
    <property type="entry name" value="6PGDH_NADP-bd"/>
</dbReference>
<keyword evidence="4" id="KW-1185">Reference proteome</keyword>
<dbReference type="RefSeq" id="WP_285573042.1">
    <property type="nucleotide sequence ID" value="NZ_BSTK01000005.1"/>
</dbReference>
<protein>
    <recommendedName>
        <fullName evidence="5">3-hydroxyisobutyrate dehydrogenase</fullName>
    </recommendedName>
</protein>
<dbReference type="SUPFAM" id="SSF48179">
    <property type="entry name" value="6-phosphogluconate dehydrogenase C-terminal domain-like"/>
    <property type="match status" value="1"/>
</dbReference>